<dbReference type="KEGG" id="cthd:CDO33_02200"/>
<evidence type="ECO:0000313" key="3">
    <source>
        <dbReference type="Proteomes" id="UP000236151"/>
    </source>
</evidence>
<dbReference type="InterPro" id="IPR050447">
    <property type="entry name" value="Erg6_SMT_methyltransf"/>
</dbReference>
<dbReference type="InterPro" id="IPR041698">
    <property type="entry name" value="Methyltransf_25"/>
</dbReference>
<accession>A0A2K2F7V5</accession>
<dbReference type="InterPro" id="IPR029063">
    <property type="entry name" value="SAM-dependent_MTases_sf"/>
</dbReference>
<comment type="caution">
    <text evidence="2">The sequence shown here is derived from an EMBL/GenBank/DDBJ whole genome shotgun (WGS) entry which is preliminary data.</text>
</comment>
<dbReference type="CDD" id="cd02440">
    <property type="entry name" value="AdoMet_MTases"/>
    <property type="match status" value="1"/>
</dbReference>
<evidence type="ECO:0000313" key="2">
    <source>
        <dbReference type="EMBL" id="PNT95912.1"/>
    </source>
</evidence>
<reference evidence="2 3" key="1">
    <citation type="submission" date="2017-06" db="EMBL/GenBank/DDBJ databases">
        <title>Investigating the central metabolism of Clostridium thermosuccinogenes.</title>
        <authorList>
            <person name="Koendjbiharie J.G."/>
            <person name="van Kranenburg R."/>
        </authorList>
    </citation>
    <scope>NUCLEOTIDE SEQUENCE [LARGE SCALE GENOMIC DNA]</scope>
    <source>
        <strain evidence="2 3">DSM 5806</strain>
    </source>
</reference>
<feature type="domain" description="Methyltransferase" evidence="1">
    <location>
        <begin position="25"/>
        <end position="119"/>
    </location>
</feature>
<keyword evidence="3" id="KW-1185">Reference proteome</keyword>
<dbReference type="Pfam" id="PF13649">
    <property type="entry name" value="Methyltransf_25"/>
    <property type="match status" value="1"/>
</dbReference>
<protein>
    <recommendedName>
        <fullName evidence="1">Methyltransferase domain-containing protein</fullName>
    </recommendedName>
</protein>
<dbReference type="Proteomes" id="UP000236151">
    <property type="component" value="Unassembled WGS sequence"/>
</dbReference>
<proteinExistence type="predicted"/>
<gene>
    <name evidence="2" type="ORF">CDQ84_16185</name>
</gene>
<dbReference type="PANTHER" id="PTHR44068">
    <property type="entry name" value="ZGC:194242"/>
    <property type="match status" value="1"/>
</dbReference>
<dbReference type="Gene3D" id="3.40.50.150">
    <property type="entry name" value="Vaccinia Virus protein VP39"/>
    <property type="match status" value="1"/>
</dbReference>
<dbReference type="PANTHER" id="PTHR44068:SF11">
    <property type="entry name" value="GERANYL DIPHOSPHATE 2-C-METHYLTRANSFERASE"/>
    <property type="match status" value="1"/>
</dbReference>
<dbReference type="AlphaFoldDB" id="A0A2K2F7V5"/>
<dbReference type="OrthoDB" id="9804312at2"/>
<name>A0A2K2F7V5_9CLOT</name>
<dbReference type="SUPFAM" id="SSF53335">
    <property type="entry name" value="S-adenosyl-L-methionine-dependent methyltransferases"/>
    <property type="match status" value="1"/>
</dbReference>
<sequence length="210" mass="24162">MRGPNALWLIEILCEKMDLKPGMRVLDMGCGKGLTSIFLAKEFGVTVFANDLWIDPTDNYKRFVEMGVEDKVFPIHAEAHNLPYADGFFDAAISIDSYHYYGTDETYFPDIYAKLVKQGGQFGMVNPGLTREFSNGLPEAMKPYWERNMYAFHSARWWRDMWEKTGLVDIKFAEDIPDGKALWRKTADFELLDADTENYLTLVLITAIKK</sequence>
<organism evidence="2 3">
    <name type="scientific">Clostridium thermosuccinogenes</name>
    <dbReference type="NCBI Taxonomy" id="84032"/>
    <lineage>
        <taxon>Bacteria</taxon>
        <taxon>Bacillati</taxon>
        <taxon>Bacillota</taxon>
        <taxon>Clostridia</taxon>
        <taxon>Eubacteriales</taxon>
        <taxon>Clostridiaceae</taxon>
        <taxon>Clostridium</taxon>
    </lineage>
</organism>
<evidence type="ECO:0000259" key="1">
    <source>
        <dbReference type="Pfam" id="PF13649"/>
    </source>
</evidence>
<dbReference type="EMBL" id="NIOJ01000057">
    <property type="protein sequence ID" value="PNT95912.1"/>
    <property type="molecule type" value="Genomic_DNA"/>
</dbReference>